<proteinExistence type="predicted"/>
<dbReference type="RefSeq" id="WP_230867444.1">
    <property type="nucleotide sequence ID" value="NZ_CP046640.1"/>
</dbReference>
<protein>
    <submittedName>
        <fullName evidence="1">Uncharacterized protein</fullName>
    </submittedName>
</protein>
<dbReference type="AlphaFoldDB" id="A0A8A7KH17"/>
<dbReference type="KEGG" id="ifn:GM661_14305"/>
<name>A0A8A7KH17_9FIRM</name>
<sequence>MYRRKGSPGQKDMFLYNRYSAVLIINEVEKFKVVIFTIKKLLSNYSKVDYVFSNIVYDLKKK</sequence>
<gene>
    <name evidence="1" type="ORF">GM661_14305</name>
</gene>
<keyword evidence="2" id="KW-1185">Reference proteome</keyword>
<evidence type="ECO:0000313" key="1">
    <source>
        <dbReference type="EMBL" id="QTL99048.1"/>
    </source>
</evidence>
<evidence type="ECO:0000313" key="2">
    <source>
        <dbReference type="Proteomes" id="UP000665020"/>
    </source>
</evidence>
<reference evidence="1" key="1">
    <citation type="submission" date="2019-12" db="EMBL/GenBank/DDBJ databases">
        <authorList>
            <person name="zhang j."/>
            <person name="sun C.M."/>
        </authorList>
    </citation>
    <scope>NUCLEOTIDE SEQUENCE</scope>
    <source>
        <strain evidence="1">NS-1</strain>
    </source>
</reference>
<dbReference type="EMBL" id="CP046640">
    <property type="protein sequence ID" value="QTL99048.1"/>
    <property type="molecule type" value="Genomic_DNA"/>
</dbReference>
<dbReference type="Proteomes" id="UP000665020">
    <property type="component" value="Chromosome"/>
</dbReference>
<organism evidence="1 2">
    <name type="scientific">Iocasia fonsfrigidae</name>
    <dbReference type="NCBI Taxonomy" id="2682810"/>
    <lineage>
        <taxon>Bacteria</taxon>
        <taxon>Bacillati</taxon>
        <taxon>Bacillota</taxon>
        <taxon>Clostridia</taxon>
        <taxon>Halanaerobiales</taxon>
        <taxon>Halanaerobiaceae</taxon>
        <taxon>Iocasia</taxon>
    </lineage>
</organism>
<accession>A0A8A7KH17</accession>